<dbReference type="EMBL" id="JAVDTF010000001">
    <property type="protein sequence ID" value="MDR6782780.1"/>
    <property type="molecule type" value="Genomic_DNA"/>
</dbReference>
<protein>
    <submittedName>
        <fullName evidence="1">Nucleotide-binding universal stress UspA family protein</fullName>
    </submittedName>
</protein>
<evidence type="ECO:0000313" key="2">
    <source>
        <dbReference type="Proteomes" id="UP001246858"/>
    </source>
</evidence>
<dbReference type="Proteomes" id="UP001246858">
    <property type="component" value="Unassembled WGS sequence"/>
</dbReference>
<sequence>MKKILAVFDGYKLCKSTLQHGIRIAKENGDHLTGVFLDSFFYRNYSLSKVLKTSLNPDETIKKLDREDELQRSNSVYEFETACQQANISFSIHRDHSVPLIELQYESMFADLIVINEREKFTRSDTRKPTEFIRDLLTDVQCPVLVVPDNFLEIKKLVFLYDGEPSSLYAIKMFSYIFEGWKNLPVEIITVNERNVADFQLPGSILMTDFVNRRFPHSSFTLLRGNTEEMVLSHLLNAGEGQMVVLGAYQRTEFSRWLKHSIADTLMIGLDMPLFIAHH</sequence>
<keyword evidence="2" id="KW-1185">Reference proteome</keyword>
<comment type="caution">
    <text evidence="1">The sequence shown here is derived from an EMBL/GenBank/DDBJ whole genome shotgun (WGS) entry which is preliminary data.</text>
</comment>
<accession>A0ACC6KUA5</accession>
<evidence type="ECO:0000313" key="1">
    <source>
        <dbReference type="EMBL" id="MDR6782780.1"/>
    </source>
</evidence>
<proteinExistence type="predicted"/>
<reference evidence="1" key="1">
    <citation type="submission" date="2023-07" db="EMBL/GenBank/DDBJ databases">
        <title>Sorghum-associated microbial communities from plants grown in Nebraska, USA.</title>
        <authorList>
            <person name="Schachtman D."/>
        </authorList>
    </citation>
    <scope>NUCLEOTIDE SEQUENCE</scope>
    <source>
        <strain evidence="1">2697</strain>
    </source>
</reference>
<name>A0ACC6KUA5_9SPHI</name>
<gene>
    <name evidence="1" type="ORF">J2X78_001332</name>
</gene>
<organism evidence="1 2">
    <name type="scientific">Pedobacter africanus</name>
    <dbReference type="NCBI Taxonomy" id="151894"/>
    <lineage>
        <taxon>Bacteria</taxon>
        <taxon>Pseudomonadati</taxon>
        <taxon>Bacteroidota</taxon>
        <taxon>Sphingobacteriia</taxon>
        <taxon>Sphingobacteriales</taxon>
        <taxon>Sphingobacteriaceae</taxon>
        <taxon>Pedobacter</taxon>
    </lineage>
</organism>